<dbReference type="AlphaFoldDB" id="A0A3R7I0J9"/>
<dbReference type="STRING" id="325452.A0A3R7I0J9"/>
<sequence length="606" mass="66477">MTITFKSPFPDLPIPEDASLWNKLELHVREIGDKPALICGMTERTLSFAEMHNQALRICASLAMTGIKRGDVVILHSFNCLEYPIVFLALNRLGAICSMSSPQFNSEELTDQIQSSGAIAVITHLAFTKVAVQAAAFSGIPRKQVITLGHPKGIPGLQTIESFIAKNLPFPDLPRINPHDVVMLPYSSGTTGRPKGVELTAHAMYACGARLSNREEFADYVLAVLPFFHTSATMIFHATIFKGVTMIILPRFEPGSFLRVVEKYKLNTVNIAPPIIQILAKHPIVDKYDLSSLNRMASWGTPLGEELQIAIRNRLGVPVLQGYDLIKYKGHQVAPAEIEDAVNSHPQVVDSCCVRGFDLVTGEEIPKAFVVVKLGGAAPLTADALMEYVAAKVAGYKRVREVEFIVTIPKSLSGKTLRHKLQLLQGEKATLAATALFGYQALGEAIAEVGGYYNDPEANRVTFTKDGFICTGDVSYIDHDGYMFIVDRLKELIMYKGYHVAPTELEDVLNHHPALADTICARGFDATTGEATPKAFVALKDGDTSLTKEDLTAFVTSKVAVFKRVRELGFISAIPKGASGKMLRKELQQMQDQKVEQYKSRLRSGV</sequence>
<dbReference type="Pfam" id="PF13193">
    <property type="entry name" value="AMP-binding_C"/>
    <property type="match status" value="2"/>
</dbReference>
<dbReference type="GO" id="GO:0016405">
    <property type="term" value="F:CoA-ligase activity"/>
    <property type="evidence" value="ECO:0007669"/>
    <property type="project" value="TreeGrafter"/>
</dbReference>
<dbReference type="InterPro" id="IPR045851">
    <property type="entry name" value="AMP-bd_C_sf"/>
</dbReference>
<dbReference type="InterPro" id="IPR000873">
    <property type="entry name" value="AMP-dep_synth/lig_dom"/>
</dbReference>
<dbReference type="PROSITE" id="PS00455">
    <property type="entry name" value="AMP_BINDING"/>
    <property type="match status" value="1"/>
</dbReference>
<evidence type="ECO:0000256" key="1">
    <source>
        <dbReference type="ARBA" id="ARBA00006432"/>
    </source>
</evidence>
<dbReference type="InterPro" id="IPR042099">
    <property type="entry name" value="ANL_N_sf"/>
</dbReference>
<dbReference type="Gene3D" id="3.40.50.980">
    <property type="match status" value="2"/>
</dbReference>
<feature type="domain" description="AMP-binding enzyme C-terminal" evidence="4">
    <location>
        <begin position="337"/>
        <end position="415"/>
    </location>
</feature>
<dbReference type="InterPro" id="IPR020845">
    <property type="entry name" value="AMP-binding_CS"/>
</dbReference>
<evidence type="ECO:0000313" key="5">
    <source>
        <dbReference type="EMBL" id="RLN45654.1"/>
    </source>
</evidence>
<evidence type="ECO:0000313" key="6">
    <source>
        <dbReference type="EMBL" id="RLN84038.1"/>
    </source>
</evidence>
<proteinExistence type="inferred from homology"/>
<dbReference type="PANTHER" id="PTHR24096:SF149">
    <property type="entry name" value="AMP-BINDING DOMAIN-CONTAINING PROTEIN-RELATED"/>
    <property type="match status" value="1"/>
</dbReference>
<organism evidence="6 7">
    <name type="scientific">Phytophthora kernoviae</name>
    <dbReference type="NCBI Taxonomy" id="325452"/>
    <lineage>
        <taxon>Eukaryota</taxon>
        <taxon>Sar</taxon>
        <taxon>Stramenopiles</taxon>
        <taxon>Oomycota</taxon>
        <taxon>Peronosporomycetes</taxon>
        <taxon>Peronosporales</taxon>
        <taxon>Peronosporaceae</taxon>
        <taxon>Phytophthora</taxon>
    </lineage>
</organism>
<comment type="caution">
    <text evidence="6">The sequence shown here is derived from an EMBL/GenBank/DDBJ whole genome shotgun (WGS) entry which is preliminary data.</text>
</comment>
<keyword evidence="2" id="KW-0436">Ligase</keyword>
<dbReference type="Gene3D" id="3.40.50.12780">
    <property type="entry name" value="N-terminal domain of ligase-like"/>
    <property type="match status" value="1"/>
</dbReference>
<evidence type="ECO:0008006" key="9">
    <source>
        <dbReference type="Google" id="ProtNLM"/>
    </source>
</evidence>
<dbReference type="EMBL" id="MAYM02000141">
    <property type="protein sequence ID" value="RLN45654.1"/>
    <property type="molecule type" value="Genomic_DNA"/>
</dbReference>
<comment type="similarity">
    <text evidence="1">Belongs to the ATP-dependent AMP-binding enzyme family.</text>
</comment>
<evidence type="ECO:0000313" key="8">
    <source>
        <dbReference type="Proteomes" id="UP000285883"/>
    </source>
</evidence>
<feature type="domain" description="AMP-dependent synthetase/ligase" evidence="3">
    <location>
        <begin position="27"/>
        <end position="323"/>
    </location>
</feature>
<keyword evidence="7" id="KW-1185">Reference proteome</keyword>
<evidence type="ECO:0000259" key="3">
    <source>
        <dbReference type="Pfam" id="PF00501"/>
    </source>
</evidence>
<evidence type="ECO:0000256" key="2">
    <source>
        <dbReference type="ARBA" id="ARBA00022598"/>
    </source>
</evidence>
<dbReference type="Proteomes" id="UP000285624">
    <property type="component" value="Unassembled WGS sequence"/>
</dbReference>
<reference evidence="7 8" key="1">
    <citation type="submission" date="2018-07" db="EMBL/GenBank/DDBJ databases">
        <title>Genome sequencing of oomycete isolates from Chile give support for New Zealand origin for Phytophthora kernoviae and make available the first Nothophytophthora sp. genome.</title>
        <authorList>
            <person name="Studholme D.J."/>
            <person name="Sanfuentes E."/>
            <person name="Panda P."/>
            <person name="Hill R."/>
            <person name="Sambles C."/>
            <person name="Grant M."/>
            <person name="Williams N.M."/>
            <person name="Mcdougal R.L."/>
        </authorList>
    </citation>
    <scope>NUCLEOTIDE SEQUENCE [LARGE SCALE GENOMIC DNA]</scope>
    <source>
        <strain evidence="5">Chile2</strain>
        <strain evidence="6">Chile4</strain>
    </source>
</reference>
<dbReference type="Proteomes" id="UP000285883">
    <property type="component" value="Unassembled WGS sequence"/>
</dbReference>
<gene>
    <name evidence="5" type="ORF">BBI17_001425</name>
    <name evidence="6" type="ORF">BBO99_00001655</name>
</gene>
<accession>A0A3R7I0J9</accession>
<dbReference type="SUPFAM" id="SSF56801">
    <property type="entry name" value="Acetyl-CoA synthetase-like"/>
    <property type="match status" value="2"/>
</dbReference>
<dbReference type="InterPro" id="IPR025110">
    <property type="entry name" value="AMP-bd_C"/>
</dbReference>
<evidence type="ECO:0000259" key="4">
    <source>
        <dbReference type="Pfam" id="PF13193"/>
    </source>
</evidence>
<dbReference type="PANTHER" id="PTHR24096">
    <property type="entry name" value="LONG-CHAIN-FATTY-ACID--COA LIGASE"/>
    <property type="match status" value="1"/>
</dbReference>
<protein>
    <recommendedName>
        <fullName evidence="9">AMP-dependent synthetase/ligase domain-containing protein</fullName>
    </recommendedName>
</protein>
<dbReference type="Gene3D" id="3.30.300.30">
    <property type="match status" value="2"/>
</dbReference>
<evidence type="ECO:0000313" key="7">
    <source>
        <dbReference type="Proteomes" id="UP000285624"/>
    </source>
</evidence>
<dbReference type="EMBL" id="MBDN02000024">
    <property type="protein sequence ID" value="RLN84038.1"/>
    <property type="molecule type" value="Genomic_DNA"/>
</dbReference>
<feature type="domain" description="AMP-binding enzyme C-terminal" evidence="4">
    <location>
        <begin position="504"/>
        <end position="581"/>
    </location>
</feature>
<dbReference type="Pfam" id="PF00501">
    <property type="entry name" value="AMP-binding"/>
    <property type="match status" value="1"/>
</dbReference>
<name>A0A3R7I0J9_9STRA</name>